<sequence length="193" mass="21161">MKDVGTGLENYLNTEKHMTSCDLFELRLPDGGVYYYTDADKDILYDGHNYRHDVLLIKRQQVKVNDSVVVDTLSVNIKADKTAKIGNTPLLKAAHDGILDMSKLYLRRCFFRDAVVIGAIGLFGGKVEVKSCGGLGLDLTVKAVTQGLSQEFPVRKYYPQGTYSTKGGTITASTDSTAGCLIAPYVPLKEVLM</sequence>
<reference evidence="1" key="1">
    <citation type="journal article" date="2021" name="Proc. Natl. Acad. Sci. U.S.A.">
        <title>A Catalog of Tens of Thousands of Viruses from Human Metagenomes Reveals Hidden Associations with Chronic Diseases.</title>
        <authorList>
            <person name="Tisza M.J."/>
            <person name="Buck C.B."/>
        </authorList>
    </citation>
    <scope>NUCLEOTIDE SEQUENCE</scope>
    <source>
        <strain evidence="1">CtFbM77</strain>
    </source>
</reference>
<evidence type="ECO:0000313" key="1">
    <source>
        <dbReference type="EMBL" id="DAF88830.1"/>
    </source>
</evidence>
<accession>A0A8S5U342</accession>
<protein>
    <submittedName>
        <fullName evidence="1">Uncharacterized protein</fullName>
    </submittedName>
</protein>
<organism evidence="1">
    <name type="scientific">Siphoviridae sp. ctFbM77</name>
    <dbReference type="NCBI Taxonomy" id="2825405"/>
    <lineage>
        <taxon>Viruses</taxon>
        <taxon>Duplodnaviria</taxon>
        <taxon>Heunggongvirae</taxon>
        <taxon>Uroviricota</taxon>
        <taxon>Caudoviricetes</taxon>
    </lineage>
</organism>
<dbReference type="Pfam" id="PF09931">
    <property type="entry name" value="Phage_phiJL001_Gp84_N"/>
    <property type="match status" value="1"/>
</dbReference>
<dbReference type="EMBL" id="BK015997">
    <property type="protein sequence ID" value="DAF88830.1"/>
    <property type="molecule type" value="Genomic_DNA"/>
</dbReference>
<proteinExistence type="predicted"/>
<name>A0A8S5U342_9CAUD</name>